<proteinExistence type="predicted"/>
<dbReference type="EMBL" id="CP002194">
    <property type="protein sequence ID" value="AFD27882.1"/>
    <property type="molecule type" value="Genomic_DNA"/>
</dbReference>
<keyword evidence="1" id="KW-0614">Plasmid</keyword>
<evidence type="ECO:0000313" key="2">
    <source>
        <dbReference type="Proteomes" id="UP000007575"/>
    </source>
</evidence>
<evidence type="ECO:0000313" key="1">
    <source>
        <dbReference type="EMBL" id="AFD27882.1"/>
    </source>
</evidence>
<sequence length="38" mass="4191">MRQLNYLQAAALLCQIGFGVRPNGEVSRSKTDVRSVDP</sequence>
<dbReference type="KEGG" id="dgo:DGo_PC0090"/>
<organism evidence="1 2">
    <name type="scientific">Deinococcus gobiensis (strain DSM 21396 / JCM 16679 / CGMCC 1.7299 / I-0)</name>
    <dbReference type="NCBI Taxonomy" id="745776"/>
    <lineage>
        <taxon>Bacteria</taxon>
        <taxon>Thermotogati</taxon>
        <taxon>Deinococcota</taxon>
        <taxon>Deinococci</taxon>
        <taxon>Deinococcales</taxon>
        <taxon>Deinococcaceae</taxon>
        <taxon>Deinococcus</taxon>
    </lineage>
</organism>
<name>H8H2Y5_DEIGI</name>
<geneLocation type="plasmid" evidence="1 2">
    <name>P3</name>
</geneLocation>
<dbReference type="Proteomes" id="UP000007575">
    <property type="component" value="Plasmid P3"/>
</dbReference>
<dbReference type="HOGENOM" id="CLU_3327136_0_0_0"/>
<reference evidence="1 2" key="1">
    <citation type="journal article" date="2012" name="PLoS ONE">
        <title>Genome sequence and transcriptome analysis of the radioresistant bacterium Deinococcus gobiensis: insights into the extreme environmental adaptations.</title>
        <authorList>
            <person name="Yuan M."/>
            <person name="Chen M."/>
            <person name="Zhang W."/>
            <person name="Lu W."/>
            <person name="Wang J."/>
            <person name="Yang M."/>
            <person name="Zhao P."/>
            <person name="Tang R."/>
            <person name="Li X."/>
            <person name="Hao Y."/>
            <person name="Zhou Z."/>
            <person name="Zhan Y."/>
            <person name="Yu H."/>
            <person name="Teng C."/>
            <person name="Yan Y."/>
            <person name="Ping S."/>
            <person name="Wang Y."/>
            <person name="Lin M."/>
        </authorList>
    </citation>
    <scope>NUCLEOTIDE SEQUENCE [LARGE SCALE GENOMIC DNA]</scope>
    <source>
        <strain evidence="2">DSM 21396 / JCM 16679 / CGMCC 1.7299 / I-0</strain>
        <plasmid evidence="1">P3</plasmid>
    </source>
</reference>
<protein>
    <submittedName>
        <fullName evidence="1">Uncharacterized protein</fullName>
    </submittedName>
</protein>
<dbReference type="AlphaFoldDB" id="H8H2Y5"/>
<gene>
    <name evidence="1" type="ordered locus">DGo_PC0090</name>
</gene>
<accession>H8H2Y5</accession>
<keyword evidence="2" id="KW-1185">Reference proteome</keyword>